<dbReference type="PROSITE" id="PS01017">
    <property type="entry name" value="STEROL_REDUCT_1"/>
    <property type="match status" value="1"/>
</dbReference>
<evidence type="ECO:0000256" key="4">
    <source>
        <dbReference type="ARBA" id="ARBA00022516"/>
    </source>
</evidence>
<comment type="subcellular location">
    <subcellularLocation>
        <location evidence="1">Membrane</location>
        <topology evidence="1">Multi-pass membrane protein</topology>
    </subcellularLocation>
</comment>
<feature type="transmembrane region" description="Helical" evidence="19">
    <location>
        <begin position="16"/>
        <end position="36"/>
    </location>
</feature>
<evidence type="ECO:0000256" key="3">
    <source>
        <dbReference type="ARBA" id="ARBA00012413"/>
    </source>
</evidence>
<keyword evidence="4" id="KW-0444">Lipid biosynthesis</keyword>
<keyword evidence="6" id="KW-0521">NADP</keyword>
<comment type="caution">
    <text evidence="20">The sequence shown here is derived from an EMBL/GenBank/DDBJ whole genome shotgun (WGS) entry which is preliminary data.</text>
</comment>
<proteinExistence type="inferred from homology"/>
<dbReference type="Gene3D" id="1.20.120.1630">
    <property type="match status" value="1"/>
</dbReference>
<evidence type="ECO:0000256" key="11">
    <source>
        <dbReference type="ARBA" id="ARBA00023098"/>
    </source>
</evidence>
<organism evidence="20 21">
    <name type="scientific">Acer negundo</name>
    <name type="common">Box elder</name>
    <dbReference type="NCBI Taxonomy" id="4023"/>
    <lineage>
        <taxon>Eukaryota</taxon>
        <taxon>Viridiplantae</taxon>
        <taxon>Streptophyta</taxon>
        <taxon>Embryophyta</taxon>
        <taxon>Tracheophyta</taxon>
        <taxon>Spermatophyta</taxon>
        <taxon>Magnoliopsida</taxon>
        <taxon>eudicotyledons</taxon>
        <taxon>Gunneridae</taxon>
        <taxon>Pentapetalae</taxon>
        <taxon>rosids</taxon>
        <taxon>malvids</taxon>
        <taxon>Sapindales</taxon>
        <taxon>Sapindaceae</taxon>
        <taxon>Hippocastanoideae</taxon>
        <taxon>Acereae</taxon>
        <taxon>Acer</taxon>
    </lineage>
</organism>
<feature type="transmembrane region" description="Helical" evidence="19">
    <location>
        <begin position="209"/>
        <end position="233"/>
    </location>
</feature>
<evidence type="ECO:0000256" key="5">
    <source>
        <dbReference type="ARBA" id="ARBA00022692"/>
    </source>
</evidence>
<evidence type="ECO:0000256" key="17">
    <source>
        <dbReference type="ARBA" id="ARBA00060577"/>
    </source>
</evidence>
<dbReference type="GO" id="GO:0005789">
    <property type="term" value="C:endoplasmic reticulum membrane"/>
    <property type="evidence" value="ECO:0007669"/>
    <property type="project" value="TreeGrafter"/>
</dbReference>
<keyword evidence="9" id="KW-0560">Oxidoreductase</keyword>
<dbReference type="AlphaFoldDB" id="A0AAD5I5J8"/>
<dbReference type="GO" id="GO:0050613">
    <property type="term" value="F:Delta14-sterol reductase activity"/>
    <property type="evidence" value="ECO:0007669"/>
    <property type="project" value="UniProtKB-EC"/>
</dbReference>
<keyword evidence="21" id="KW-1185">Reference proteome</keyword>
<gene>
    <name evidence="20" type="ORF">LWI28_003777</name>
</gene>
<evidence type="ECO:0000256" key="8">
    <source>
        <dbReference type="ARBA" id="ARBA00022989"/>
    </source>
</evidence>
<evidence type="ECO:0000256" key="1">
    <source>
        <dbReference type="ARBA" id="ARBA00004141"/>
    </source>
</evidence>
<evidence type="ECO:0000256" key="9">
    <source>
        <dbReference type="ARBA" id="ARBA00023002"/>
    </source>
</evidence>
<protein>
    <recommendedName>
        <fullName evidence="18">Delta(14)-sterol reductase</fullName>
        <ecNumber evidence="3">1.3.1.70</ecNumber>
    </recommendedName>
    <alternativeName>
        <fullName evidence="15">C-14 sterol reductase</fullName>
    </alternativeName>
    <alternativeName>
        <fullName evidence="16">Sterol C14-reductase</fullName>
    </alternativeName>
</protein>
<evidence type="ECO:0000256" key="2">
    <source>
        <dbReference type="ARBA" id="ARBA00005402"/>
    </source>
</evidence>
<evidence type="ECO:0000256" key="18">
    <source>
        <dbReference type="ARBA" id="ARBA00069705"/>
    </source>
</evidence>
<feature type="transmembrane region" description="Helical" evidence="19">
    <location>
        <begin position="239"/>
        <end position="258"/>
    </location>
</feature>
<dbReference type="PANTHER" id="PTHR21257">
    <property type="entry name" value="DELTA(14)-STEROL REDUCTASE"/>
    <property type="match status" value="1"/>
</dbReference>
<dbReference type="Proteomes" id="UP001064489">
    <property type="component" value="Chromosome 11"/>
</dbReference>
<evidence type="ECO:0000313" key="21">
    <source>
        <dbReference type="Proteomes" id="UP001064489"/>
    </source>
</evidence>
<evidence type="ECO:0000256" key="15">
    <source>
        <dbReference type="ARBA" id="ARBA00030165"/>
    </source>
</evidence>
<keyword evidence="5 19" id="KW-0812">Transmembrane</keyword>
<feature type="transmembrane region" description="Helical" evidence="19">
    <location>
        <begin position="306"/>
        <end position="336"/>
    </location>
</feature>
<dbReference type="PANTHER" id="PTHR21257:SF52">
    <property type="entry name" value="DELTA(14)-STEROL REDUCTASE TM7SF2"/>
    <property type="match status" value="1"/>
</dbReference>
<evidence type="ECO:0000256" key="13">
    <source>
        <dbReference type="ARBA" id="ARBA00023166"/>
    </source>
</evidence>
<evidence type="ECO:0000256" key="10">
    <source>
        <dbReference type="ARBA" id="ARBA00023011"/>
    </source>
</evidence>
<keyword evidence="11" id="KW-0443">Lipid metabolism</keyword>
<keyword evidence="13" id="KW-1207">Sterol metabolism</keyword>
<feature type="transmembrane region" description="Helical" evidence="19">
    <location>
        <begin position="147"/>
        <end position="165"/>
    </location>
</feature>
<dbReference type="InterPro" id="IPR018083">
    <property type="entry name" value="Sterol_reductase_CS"/>
</dbReference>
<keyword evidence="10" id="KW-0756">Sterol biosynthesis</keyword>
<accession>A0AAD5I5J8</accession>
<dbReference type="FunFam" id="1.20.120.1630:FF:000011">
    <property type="entry name" value="Delta(14)-sterol reductase"/>
    <property type="match status" value="1"/>
</dbReference>
<name>A0AAD5I5J8_ACENE</name>
<evidence type="ECO:0000256" key="14">
    <source>
        <dbReference type="ARBA" id="ARBA00023221"/>
    </source>
</evidence>
<keyword evidence="14" id="KW-0753">Steroid metabolism</keyword>
<evidence type="ECO:0000256" key="6">
    <source>
        <dbReference type="ARBA" id="ARBA00022857"/>
    </source>
</evidence>
<dbReference type="EMBL" id="JAJSOW010000108">
    <property type="protein sequence ID" value="KAI9152969.1"/>
    <property type="molecule type" value="Genomic_DNA"/>
</dbReference>
<evidence type="ECO:0000256" key="19">
    <source>
        <dbReference type="SAM" id="Phobius"/>
    </source>
</evidence>
<evidence type="ECO:0000256" key="12">
    <source>
        <dbReference type="ARBA" id="ARBA00023136"/>
    </source>
</evidence>
<dbReference type="EC" id="1.3.1.70" evidence="3"/>
<sequence length="444" mass="49625">MDLGILLHALIPSLDSVAILVTFFTYLAIFGSILPGKVVQGVVLRDGTRLHYRCNGLLSLLLLVGLLGVGAWMNFISPTVISDRGLELLSTTFIFSVLVTLVLYAAGSKSHNQGSSLKAHITGNLIHDWWFGIQLNPQFLGIDLKFFFVRAGMMGWLLINLSILAKSVFDGPLSRSMILYQTFSALYILDYFVYEEYMTSTWDIIAERLGFMLVFGDLVWIPFTFSIQGWWLLHNNVEITTAPVIANCIVFLIGYLVFRGANKQKHLFKKNPKALIWGKPPRVIGGKLLASGYWGMARHCNYLGDLLLALSFSLPCGISSPIPYFYPIYLLILLIWRERRDEARCAEKYREIMDSPPMLGPVEVPRSLEAILVSFPHTTLICVNLAMATDALKGLESQSEALSPHPSSDVEEAFTHQKTFATVLGASLELSIDLDQLLKPIKKM</sequence>
<evidence type="ECO:0000256" key="7">
    <source>
        <dbReference type="ARBA" id="ARBA00022955"/>
    </source>
</evidence>
<comment type="similarity">
    <text evidence="2">Belongs to the ERG4/ERG24 family.</text>
</comment>
<keyword evidence="8 19" id="KW-1133">Transmembrane helix</keyword>
<reference evidence="20" key="2">
    <citation type="submission" date="2023-02" db="EMBL/GenBank/DDBJ databases">
        <authorList>
            <person name="Swenson N.G."/>
            <person name="Wegrzyn J.L."/>
            <person name="Mcevoy S.L."/>
        </authorList>
    </citation>
    <scope>NUCLEOTIDE SEQUENCE</scope>
    <source>
        <strain evidence="20">91603</strain>
        <tissue evidence="20">Leaf</tissue>
    </source>
</reference>
<evidence type="ECO:0000256" key="16">
    <source>
        <dbReference type="ARBA" id="ARBA00031227"/>
    </source>
</evidence>
<feature type="transmembrane region" description="Helical" evidence="19">
    <location>
        <begin position="88"/>
        <end position="106"/>
    </location>
</feature>
<feature type="transmembrane region" description="Helical" evidence="19">
    <location>
        <begin position="177"/>
        <end position="197"/>
    </location>
</feature>
<keyword evidence="7" id="KW-0752">Steroid biosynthesis</keyword>
<dbReference type="GO" id="GO:0016126">
    <property type="term" value="P:sterol biosynthetic process"/>
    <property type="evidence" value="ECO:0007669"/>
    <property type="project" value="UniProtKB-KW"/>
</dbReference>
<keyword evidence="12 19" id="KW-0472">Membrane</keyword>
<evidence type="ECO:0000313" key="20">
    <source>
        <dbReference type="EMBL" id="KAI9152969.1"/>
    </source>
</evidence>
<dbReference type="InterPro" id="IPR001171">
    <property type="entry name" value="ERG24_DHCR-like"/>
</dbReference>
<dbReference type="Pfam" id="PF01222">
    <property type="entry name" value="ERG4_ERG24"/>
    <property type="match status" value="1"/>
</dbReference>
<comment type="pathway">
    <text evidence="17">Steroid biosynthesis.</text>
</comment>
<reference evidence="20" key="1">
    <citation type="journal article" date="2022" name="Plant J.">
        <title>Strategies of tolerance reflected in two North American maple genomes.</title>
        <authorList>
            <person name="McEvoy S.L."/>
            <person name="Sezen U.U."/>
            <person name="Trouern-Trend A."/>
            <person name="McMahon S.M."/>
            <person name="Schaberg P.G."/>
            <person name="Yang J."/>
            <person name="Wegrzyn J.L."/>
            <person name="Swenson N.G."/>
        </authorList>
    </citation>
    <scope>NUCLEOTIDE SEQUENCE</scope>
    <source>
        <strain evidence="20">91603</strain>
    </source>
</reference>
<feature type="transmembrane region" description="Helical" evidence="19">
    <location>
        <begin position="57"/>
        <end position="76"/>
    </location>
</feature>